<dbReference type="Proteomes" id="UP000314294">
    <property type="component" value="Unassembled WGS sequence"/>
</dbReference>
<name>A0A4Z2H288_9TELE</name>
<comment type="caution">
    <text evidence="2">The sequence shown here is derived from an EMBL/GenBank/DDBJ whole genome shotgun (WGS) entry which is preliminary data.</text>
</comment>
<gene>
    <name evidence="2" type="ORF">EYF80_029830</name>
</gene>
<accession>A0A4Z2H288</accession>
<dbReference type="EMBL" id="SRLO01000343">
    <property type="protein sequence ID" value="TNN59988.1"/>
    <property type="molecule type" value="Genomic_DNA"/>
</dbReference>
<sequence>MQRLLISEWPHTVTKRCTRHGPLGNGRISHAPEPISSELKPGEGSLTLSRSKFKSDLPSVGVGWRGREGVRLGEGGGGGGYRDGCRPRLGRAQCQCLSGTPFFLGACSAPSWGPSRVQGYMVSARQVHLPHYLCPAHASTLPSPSHHPPITCSTGTLWK</sequence>
<keyword evidence="3" id="KW-1185">Reference proteome</keyword>
<feature type="region of interest" description="Disordered" evidence="1">
    <location>
        <begin position="19"/>
        <end position="42"/>
    </location>
</feature>
<evidence type="ECO:0000256" key="1">
    <source>
        <dbReference type="SAM" id="MobiDB-lite"/>
    </source>
</evidence>
<evidence type="ECO:0000313" key="2">
    <source>
        <dbReference type="EMBL" id="TNN59988.1"/>
    </source>
</evidence>
<proteinExistence type="predicted"/>
<reference evidence="2 3" key="1">
    <citation type="submission" date="2019-03" db="EMBL/GenBank/DDBJ databases">
        <title>First draft genome of Liparis tanakae, snailfish: a comprehensive survey of snailfish specific genes.</title>
        <authorList>
            <person name="Kim W."/>
            <person name="Song I."/>
            <person name="Jeong J.-H."/>
            <person name="Kim D."/>
            <person name="Kim S."/>
            <person name="Ryu S."/>
            <person name="Song J.Y."/>
            <person name="Lee S.K."/>
        </authorList>
    </citation>
    <scope>NUCLEOTIDE SEQUENCE [LARGE SCALE GENOMIC DNA]</scope>
    <source>
        <tissue evidence="2">Muscle</tissue>
    </source>
</reference>
<protein>
    <submittedName>
        <fullName evidence="2">Uncharacterized protein</fullName>
    </submittedName>
</protein>
<dbReference type="AlphaFoldDB" id="A0A4Z2H288"/>
<evidence type="ECO:0000313" key="3">
    <source>
        <dbReference type="Proteomes" id="UP000314294"/>
    </source>
</evidence>
<organism evidence="2 3">
    <name type="scientific">Liparis tanakae</name>
    <name type="common">Tanaka's snailfish</name>
    <dbReference type="NCBI Taxonomy" id="230148"/>
    <lineage>
        <taxon>Eukaryota</taxon>
        <taxon>Metazoa</taxon>
        <taxon>Chordata</taxon>
        <taxon>Craniata</taxon>
        <taxon>Vertebrata</taxon>
        <taxon>Euteleostomi</taxon>
        <taxon>Actinopterygii</taxon>
        <taxon>Neopterygii</taxon>
        <taxon>Teleostei</taxon>
        <taxon>Neoteleostei</taxon>
        <taxon>Acanthomorphata</taxon>
        <taxon>Eupercaria</taxon>
        <taxon>Perciformes</taxon>
        <taxon>Cottioidei</taxon>
        <taxon>Cottales</taxon>
        <taxon>Liparidae</taxon>
        <taxon>Liparis</taxon>
    </lineage>
</organism>